<proteinExistence type="predicted"/>
<dbReference type="GO" id="GO:0000976">
    <property type="term" value="F:transcription cis-regulatory region binding"/>
    <property type="evidence" value="ECO:0007669"/>
    <property type="project" value="TreeGrafter"/>
</dbReference>
<evidence type="ECO:0000259" key="3">
    <source>
        <dbReference type="PROSITE" id="PS50048"/>
    </source>
</evidence>
<dbReference type="GO" id="GO:0045944">
    <property type="term" value="P:positive regulation of transcription by RNA polymerase II"/>
    <property type="evidence" value="ECO:0007669"/>
    <property type="project" value="TreeGrafter"/>
</dbReference>
<reference evidence="4" key="1">
    <citation type="journal article" date="2020" name="Stud. Mycol.">
        <title>101 Dothideomycetes genomes: a test case for predicting lifestyles and emergence of pathogens.</title>
        <authorList>
            <person name="Haridas S."/>
            <person name="Albert R."/>
            <person name="Binder M."/>
            <person name="Bloem J."/>
            <person name="Labutti K."/>
            <person name="Salamov A."/>
            <person name="Andreopoulos B."/>
            <person name="Baker S."/>
            <person name="Barry K."/>
            <person name="Bills G."/>
            <person name="Bluhm B."/>
            <person name="Cannon C."/>
            <person name="Castanera R."/>
            <person name="Culley D."/>
            <person name="Daum C."/>
            <person name="Ezra D."/>
            <person name="Gonzalez J."/>
            <person name="Henrissat B."/>
            <person name="Kuo A."/>
            <person name="Liang C."/>
            <person name="Lipzen A."/>
            <person name="Lutzoni F."/>
            <person name="Magnuson J."/>
            <person name="Mondo S."/>
            <person name="Nolan M."/>
            <person name="Ohm R."/>
            <person name="Pangilinan J."/>
            <person name="Park H.-J."/>
            <person name="Ramirez L."/>
            <person name="Alfaro M."/>
            <person name="Sun H."/>
            <person name="Tritt A."/>
            <person name="Yoshinaga Y."/>
            <person name="Zwiers L.-H."/>
            <person name="Turgeon B."/>
            <person name="Goodwin S."/>
            <person name="Spatafora J."/>
            <person name="Crous P."/>
            <person name="Grigoriev I."/>
        </authorList>
    </citation>
    <scope>NUCLEOTIDE SEQUENCE</scope>
    <source>
        <strain evidence="4">CBS 122681</strain>
    </source>
</reference>
<dbReference type="AlphaFoldDB" id="A0A6A6SKH3"/>
<dbReference type="PANTHER" id="PTHR37534:SF17">
    <property type="entry name" value="ZN(2)-C6 FUNGAL-TYPE DOMAIN-CONTAINING PROTEIN"/>
    <property type="match status" value="1"/>
</dbReference>
<dbReference type="Gene3D" id="4.10.240.10">
    <property type="entry name" value="Zn(2)-C6 fungal-type DNA-binding domain"/>
    <property type="match status" value="1"/>
</dbReference>
<dbReference type="PROSITE" id="PS00463">
    <property type="entry name" value="ZN2_CY6_FUNGAL_1"/>
    <property type="match status" value="1"/>
</dbReference>
<dbReference type="Pfam" id="PF00172">
    <property type="entry name" value="Zn_clus"/>
    <property type="match status" value="1"/>
</dbReference>
<dbReference type="EMBL" id="MU004541">
    <property type="protein sequence ID" value="KAF2648395.1"/>
    <property type="molecule type" value="Genomic_DNA"/>
</dbReference>
<evidence type="ECO:0000256" key="1">
    <source>
        <dbReference type="ARBA" id="ARBA00004123"/>
    </source>
</evidence>
<dbReference type="GO" id="GO:0000981">
    <property type="term" value="F:DNA-binding transcription factor activity, RNA polymerase II-specific"/>
    <property type="evidence" value="ECO:0007669"/>
    <property type="project" value="InterPro"/>
</dbReference>
<dbReference type="Proteomes" id="UP000799324">
    <property type="component" value="Unassembled WGS sequence"/>
</dbReference>
<evidence type="ECO:0000313" key="5">
    <source>
        <dbReference type="Proteomes" id="UP000799324"/>
    </source>
</evidence>
<dbReference type="InterPro" id="IPR036864">
    <property type="entry name" value="Zn2-C6_fun-type_DNA-bd_sf"/>
</dbReference>
<comment type="subcellular location">
    <subcellularLocation>
        <location evidence="1">Nucleus</location>
    </subcellularLocation>
</comment>
<dbReference type="SMART" id="SM00066">
    <property type="entry name" value="GAL4"/>
    <property type="match status" value="1"/>
</dbReference>
<dbReference type="OrthoDB" id="3362851at2759"/>
<accession>A0A6A6SKH3</accession>
<dbReference type="GO" id="GO:0005634">
    <property type="term" value="C:nucleus"/>
    <property type="evidence" value="ECO:0007669"/>
    <property type="project" value="UniProtKB-SubCell"/>
</dbReference>
<dbReference type="CDD" id="cd00067">
    <property type="entry name" value="GAL4"/>
    <property type="match status" value="1"/>
</dbReference>
<evidence type="ECO:0000313" key="4">
    <source>
        <dbReference type="EMBL" id="KAF2648395.1"/>
    </source>
</evidence>
<organism evidence="4 5">
    <name type="scientific">Lophiostoma macrostomum CBS 122681</name>
    <dbReference type="NCBI Taxonomy" id="1314788"/>
    <lineage>
        <taxon>Eukaryota</taxon>
        <taxon>Fungi</taxon>
        <taxon>Dikarya</taxon>
        <taxon>Ascomycota</taxon>
        <taxon>Pezizomycotina</taxon>
        <taxon>Dothideomycetes</taxon>
        <taxon>Pleosporomycetidae</taxon>
        <taxon>Pleosporales</taxon>
        <taxon>Lophiostomataceae</taxon>
        <taxon>Lophiostoma</taxon>
    </lineage>
</organism>
<dbReference type="InterPro" id="IPR001138">
    <property type="entry name" value="Zn2Cys6_DnaBD"/>
</dbReference>
<dbReference type="SUPFAM" id="SSF57701">
    <property type="entry name" value="Zn2/Cys6 DNA-binding domain"/>
    <property type="match status" value="1"/>
</dbReference>
<dbReference type="InterPro" id="IPR021858">
    <property type="entry name" value="Fun_TF"/>
</dbReference>
<protein>
    <recommendedName>
        <fullName evidence="3">Zn(2)-C6 fungal-type domain-containing protein</fullName>
    </recommendedName>
</protein>
<sequence length="466" mass="52341">MSSPLSPTRGNLRRKRTVEGSCWPCKQRRVKCDLQKPSCQRCVAAGTEDCSYDKLLLRWKKRPSKSVPEMPQQRLSVHSLLNDIALATNERRAVDYFKGRLWPLFSTVHDPIPPPVALALRSQPVLQALCVFAEEHRALLEKGQSKHTLENRRLHCLTVIRGQLGHEQTEAASLPALLVAVLLLYFLEGYVNCANDDVSTPCHAAGASAILDALGGFEATYKSSDRMTRMLLSEFASTDLTEAMMQDRRTRFPAAIWSTMEPGSVWWESPLGKQSLATVLGTMAEMSGYRQDLREGASPSNERVQAFERALQPSYSMLEYSIEEQTLQESKCDLFDAIAASSLSLNRSFQHAGLIYLYSAILNIPHCHFLVQQHIHACLECIQGMDTKTKVQNCALFPLYVAGAHAITDSHKKSILEKLDVIYNNLRFESVTCVRMMLVQIWEKKSGHPSTWSELFKDVPPCTLVI</sequence>
<keyword evidence="5" id="KW-1185">Reference proteome</keyword>
<dbReference type="PROSITE" id="PS50048">
    <property type="entry name" value="ZN2_CY6_FUNGAL_2"/>
    <property type="match status" value="1"/>
</dbReference>
<gene>
    <name evidence="4" type="ORF">K491DRAFT_612816</name>
</gene>
<keyword evidence="2" id="KW-0539">Nucleus</keyword>
<dbReference type="PANTHER" id="PTHR37534">
    <property type="entry name" value="TRANSCRIPTIONAL ACTIVATOR PROTEIN UGA3"/>
    <property type="match status" value="1"/>
</dbReference>
<feature type="domain" description="Zn(2)-C6 fungal-type" evidence="3">
    <location>
        <begin position="21"/>
        <end position="52"/>
    </location>
</feature>
<dbReference type="Pfam" id="PF11951">
    <property type="entry name" value="Fungal_trans_2"/>
    <property type="match status" value="1"/>
</dbReference>
<name>A0A6A6SKH3_9PLEO</name>
<dbReference type="GO" id="GO:0008270">
    <property type="term" value="F:zinc ion binding"/>
    <property type="evidence" value="ECO:0007669"/>
    <property type="project" value="InterPro"/>
</dbReference>
<evidence type="ECO:0000256" key="2">
    <source>
        <dbReference type="ARBA" id="ARBA00023242"/>
    </source>
</evidence>